<proteinExistence type="predicted"/>
<evidence type="ECO:0000259" key="4">
    <source>
        <dbReference type="PROSITE" id="PS51118"/>
    </source>
</evidence>
<evidence type="ECO:0000256" key="1">
    <source>
        <dbReference type="ARBA" id="ARBA00023015"/>
    </source>
</evidence>
<keyword evidence="3" id="KW-0804">Transcription</keyword>
<sequence length="125" mass="13986">MKDMTPPIIQWVRPDSGNCPVADTLHALGGKHKPRILHCLAMSDLYFLELTRALDGISRKVLAEQLRDLQAFGLITRTERNDARNRIAYSLSEKGSALAAILSQIYDWSVLYPLSAQTDSHPLAR</sequence>
<reference evidence="5 6" key="1">
    <citation type="journal article" date="2021" name="Arch. Microbiol.">
        <title>Thalassobius aquimarinus sp. nov., isolated from the Sea of Japan seashore.</title>
        <authorList>
            <person name="Kurilenko V.V."/>
            <person name="Romanenko L.A."/>
            <person name="Chernysheva N.Y."/>
            <person name="Velansky P.V."/>
            <person name="Tekutyeva L.A."/>
            <person name="Isaeva M.P."/>
            <person name="Mikhailov V.V."/>
        </authorList>
    </citation>
    <scope>NUCLEOTIDE SEQUENCE [LARGE SCALE GENOMIC DNA]</scope>
    <source>
        <strain evidence="5 6">KMM 8518</strain>
    </source>
</reference>
<protein>
    <submittedName>
        <fullName evidence="5">Helix-turn-helix transcriptional regulator</fullName>
    </submittedName>
</protein>
<gene>
    <name evidence="5" type="ORF">IT775_17345</name>
</gene>
<dbReference type="Gene3D" id="1.10.10.10">
    <property type="entry name" value="Winged helix-like DNA-binding domain superfamily/Winged helix DNA-binding domain"/>
    <property type="match status" value="1"/>
</dbReference>
<dbReference type="EMBL" id="JADMKU010000020">
    <property type="protein sequence ID" value="MBR9652887.1"/>
    <property type="molecule type" value="Genomic_DNA"/>
</dbReference>
<dbReference type="InterPro" id="IPR011991">
    <property type="entry name" value="ArsR-like_HTH"/>
</dbReference>
<evidence type="ECO:0000256" key="2">
    <source>
        <dbReference type="ARBA" id="ARBA00023125"/>
    </source>
</evidence>
<dbReference type="InterPro" id="IPR036388">
    <property type="entry name" value="WH-like_DNA-bd_sf"/>
</dbReference>
<dbReference type="SUPFAM" id="SSF46785">
    <property type="entry name" value="Winged helix' DNA-binding domain"/>
    <property type="match status" value="1"/>
</dbReference>
<keyword evidence="2" id="KW-0238">DNA-binding</keyword>
<dbReference type="InterPro" id="IPR002577">
    <property type="entry name" value="HTH_HxlR"/>
</dbReference>
<feature type="domain" description="HTH hxlR-type" evidence="4">
    <location>
        <begin position="19"/>
        <end position="117"/>
    </location>
</feature>
<comment type="caution">
    <text evidence="5">The sequence shown here is derived from an EMBL/GenBank/DDBJ whole genome shotgun (WGS) entry which is preliminary data.</text>
</comment>
<evidence type="ECO:0000256" key="3">
    <source>
        <dbReference type="ARBA" id="ARBA00023163"/>
    </source>
</evidence>
<keyword evidence="6" id="KW-1185">Reference proteome</keyword>
<accession>A0ABS5HV77</accession>
<dbReference type="CDD" id="cd00090">
    <property type="entry name" value="HTH_ARSR"/>
    <property type="match status" value="1"/>
</dbReference>
<organism evidence="5 6">
    <name type="scientific">Thalassovita aquimarina</name>
    <dbReference type="NCBI Taxonomy" id="2785917"/>
    <lineage>
        <taxon>Bacteria</taxon>
        <taxon>Pseudomonadati</taxon>
        <taxon>Pseudomonadota</taxon>
        <taxon>Alphaproteobacteria</taxon>
        <taxon>Rhodobacterales</taxon>
        <taxon>Roseobacteraceae</taxon>
        <taxon>Thalassovita</taxon>
    </lineage>
</organism>
<dbReference type="InterPro" id="IPR036390">
    <property type="entry name" value="WH_DNA-bd_sf"/>
</dbReference>
<evidence type="ECO:0000313" key="5">
    <source>
        <dbReference type="EMBL" id="MBR9652887.1"/>
    </source>
</evidence>
<dbReference type="Pfam" id="PF01638">
    <property type="entry name" value="HxlR"/>
    <property type="match status" value="1"/>
</dbReference>
<evidence type="ECO:0000313" key="6">
    <source>
        <dbReference type="Proteomes" id="UP001195941"/>
    </source>
</evidence>
<dbReference type="PROSITE" id="PS51118">
    <property type="entry name" value="HTH_HXLR"/>
    <property type="match status" value="1"/>
</dbReference>
<name>A0ABS5HV77_9RHOB</name>
<dbReference type="PANTHER" id="PTHR33204">
    <property type="entry name" value="TRANSCRIPTIONAL REGULATOR, MARR FAMILY"/>
    <property type="match status" value="1"/>
</dbReference>
<dbReference type="Proteomes" id="UP001195941">
    <property type="component" value="Unassembled WGS sequence"/>
</dbReference>
<keyword evidence="1" id="KW-0805">Transcription regulation</keyword>